<evidence type="ECO:0000256" key="7">
    <source>
        <dbReference type="HAMAP-Rule" id="MF_00945"/>
    </source>
</evidence>
<comment type="caution">
    <text evidence="10">The sequence shown here is derived from an EMBL/GenBank/DDBJ whole genome shotgun (WGS) entry which is preliminary data.</text>
</comment>
<dbReference type="PANTHER" id="PTHR22648:SF0">
    <property type="entry name" value="TRANSCRIPTION TERMINATION_ANTITERMINATION PROTEIN NUSA"/>
    <property type="match status" value="1"/>
</dbReference>
<keyword evidence="6 7" id="KW-0804">Transcription</keyword>
<dbReference type="PANTHER" id="PTHR22648">
    <property type="entry name" value="TRANSCRIPTION TERMINATION FACTOR NUSA"/>
    <property type="match status" value="1"/>
</dbReference>
<dbReference type="InterPro" id="IPR030842">
    <property type="entry name" value="TF_NusA_bacterial"/>
</dbReference>
<comment type="subcellular location">
    <subcellularLocation>
        <location evidence="7">Cytoplasm</location>
    </subcellularLocation>
</comment>
<gene>
    <name evidence="7 10" type="primary">nusA</name>
    <name evidence="10" type="ORF">JIN78_07425</name>
</gene>
<dbReference type="Pfam" id="PF08529">
    <property type="entry name" value="NusA_N"/>
    <property type="match status" value="1"/>
</dbReference>
<dbReference type="Gene3D" id="2.40.50.140">
    <property type="entry name" value="Nucleic acid-binding proteins"/>
    <property type="match status" value="1"/>
</dbReference>
<evidence type="ECO:0000256" key="8">
    <source>
        <dbReference type="SAM" id="MobiDB-lite"/>
    </source>
</evidence>
<dbReference type="AlphaFoldDB" id="A0A934VMF2"/>
<comment type="subunit">
    <text evidence="7">Monomer. Binds directly to the core enzyme of the DNA-dependent RNA polymerase and to nascent RNA.</text>
</comment>
<feature type="domain" description="S1 motif" evidence="9">
    <location>
        <begin position="140"/>
        <end position="204"/>
    </location>
</feature>
<dbReference type="InterPro" id="IPR015946">
    <property type="entry name" value="KH_dom-like_a/b"/>
</dbReference>
<dbReference type="SMART" id="SM00316">
    <property type="entry name" value="S1"/>
    <property type="match status" value="1"/>
</dbReference>
<accession>A0A934VMF2</accession>
<dbReference type="Gene3D" id="3.30.1480.10">
    <property type="entry name" value="NusA, N-terminal domain"/>
    <property type="match status" value="1"/>
</dbReference>
<dbReference type="GO" id="GO:0031564">
    <property type="term" value="P:transcription antitermination"/>
    <property type="evidence" value="ECO:0007669"/>
    <property type="project" value="UniProtKB-UniRule"/>
</dbReference>
<dbReference type="SUPFAM" id="SSF69705">
    <property type="entry name" value="Transcription factor NusA, N-terminal domain"/>
    <property type="match status" value="1"/>
</dbReference>
<dbReference type="EMBL" id="JAENIO010000014">
    <property type="protein sequence ID" value="MBK1833885.1"/>
    <property type="molecule type" value="Genomic_DNA"/>
</dbReference>
<evidence type="ECO:0000313" key="11">
    <source>
        <dbReference type="Proteomes" id="UP000604083"/>
    </source>
</evidence>
<dbReference type="CDD" id="cd02134">
    <property type="entry name" value="KH-II_NusA_rpt1"/>
    <property type="match status" value="1"/>
</dbReference>
<dbReference type="GO" id="GO:0003723">
    <property type="term" value="F:RNA binding"/>
    <property type="evidence" value="ECO:0007669"/>
    <property type="project" value="UniProtKB-UniRule"/>
</dbReference>
<dbReference type="Gene3D" id="3.30.300.20">
    <property type="match status" value="2"/>
</dbReference>
<evidence type="ECO:0000259" key="9">
    <source>
        <dbReference type="PROSITE" id="PS50126"/>
    </source>
</evidence>
<dbReference type="FunFam" id="3.30.300.20:FF:000002">
    <property type="entry name" value="Transcription termination/antitermination protein NusA"/>
    <property type="match status" value="1"/>
</dbReference>
<dbReference type="PROSITE" id="PS50126">
    <property type="entry name" value="S1"/>
    <property type="match status" value="1"/>
</dbReference>
<dbReference type="InterPro" id="IPR004087">
    <property type="entry name" value="KH_dom"/>
</dbReference>
<feature type="region of interest" description="Disordered" evidence="8">
    <location>
        <begin position="415"/>
        <end position="452"/>
    </location>
</feature>
<sequence length="452" mass="50502">MTNDIVALIDFYEREKAITRERVVEALEYAFTSAYRRMVPGADAIETLRAEIDTKKGETKIFADLLVVEDEEHEDKFNEVPLSLARKRKPDAEPGDRMEFNVTPKNFGRIAVQTAKQTMMQRLRLAEKEMMYDEFKDRAGDIVSGSVRRFEKNDVMIDLGKFEARMPSRERVSTEDYNVGDRIRCYVVAVDNDSRGPEIILSRSHPAFVRRLFEAEVAEISDRTVELKAIAREAGYRTKVAVGTNDENVDPVGACVGLRGARVKNIVRELNNEKVDIIRWSDNLQEFVADALKPAVIRSFQVDEENKVIHLTVDEEDLSKAIGRRGQNARLTSKLVGWDVQVRKDESQHEKFEARVAGAALTLAEDLGVDPVAADKLFRAGGATVELVTQMPVEYLEAALDGDRALAEEILGKAQNKLGQGQDSTPDSVATEENSGETASSEEEKDASSDAE</sequence>
<evidence type="ECO:0000256" key="5">
    <source>
        <dbReference type="ARBA" id="ARBA00023015"/>
    </source>
</evidence>
<keyword evidence="11" id="KW-1185">Reference proteome</keyword>
<feature type="compositionally biased region" description="Polar residues" evidence="8">
    <location>
        <begin position="417"/>
        <end position="438"/>
    </location>
</feature>
<dbReference type="InterPro" id="IPR013735">
    <property type="entry name" value="TF_NusA_N"/>
</dbReference>
<dbReference type="CDD" id="cd22529">
    <property type="entry name" value="KH-II_NusA_rpt2"/>
    <property type="match status" value="1"/>
</dbReference>
<evidence type="ECO:0000256" key="1">
    <source>
        <dbReference type="ARBA" id="ARBA00022472"/>
    </source>
</evidence>
<dbReference type="SUPFAM" id="SSF54814">
    <property type="entry name" value="Prokaryotic type KH domain (KH-domain type II)"/>
    <property type="match status" value="2"/>
</dbReference>
<dbReference type="CDD" id="cd04455">
    <property type="entry name" value="S1_NusA"/>
    <property type="match status" value="1"/>
</dbReference>
<evidence type="ECO:0000256" key="2">
    <source>
        <dbReference type="ARBA" id="ARBA00022490"/>
    </source>
</evidence>
<dbReference type="GO" id="GO:0006353">
    <property type="term" value="P:DNA-templated transcription termination"/>
    <property type="evidence" value="ECO:0007669"/>
    <property type="project" value="UniProtKB-UniRule"/>
</dbReference>
<evidence type="ECO:0000256" key="4">
    <source>
        <dbReference type="ARBA" id="ARBA00022884"/>
    </source>
</evidence>
<dbReference type="GO" id="GO:0005829">
    <property type="term" value="C:cytosol"/>
    <property type="evidence" value="ECO:0007669"/>
    <property type="project" value="TreeGrafter"/>
</dbReference>
<dbReference type="NCBIfam" id="TIGR01953">
    <property type="entry name" value="NusA"/>
    <property type="match status" value="1"/>
</dbReference>
<feature type="compositionally biased region" description="Acidic residues" evidence="8">
    <location>
        <begin position="440"/>
        <end position="452"/>
    </location>
</feature>
<dbReference type="Proteomes" id="UP000604083">
    <property type="component" value="Unassembled WGS sequence"/>
</dbReference>
<reference evidence="10" key="1">
    <citation type="submission" date="2021-01" db="EMBL/GenBank/DDBJ databases">
        <title>Modified the classification status of verrucomicrobia.</title>
        <authorList>
            <person name="Feng X."/>
        </authorList>
    </citation>
    <scope>NUCLEOTIDE SEQUENCE</scope>
    <source>
        <strain evidence="10">KCTC 12986</strain>
    </source>
</reference>
<dbReference type="RefSeq" id="WP_200391316.1">
    <property type="nucleotide sequence ID" value="NZ_JAENIO010000014.1"/>
</dbReference>
<dbReference type="InterPro" id="IPR009019">
    <property type="entry name" value="KH_sf_prok-type"/>
</dbReference>
<dbReference type="GO" id="GO:0003700">
    <property type="term" value="F:DNA-binding transcription factor activity"/>
    <property type="evidence" value="ECO:0007669"/>
    <property type="project" value="InterPro"/>
</dbReference>
<dbReference type="FunFam" id="3.30.300.20:FF:000005">
    <property type="entry name" value="Transcription termination/antitermination protein NusA"/>
    <property type="match status" value="1"/>
</dbReference>
<dbReference type="InterPro" id="IPR010213">
    <property type="entry name" value="TF_NusA"/>
</dbReference>
<keyword evidence="2 7" id="KW-0963">Cytoplasm</keyword>
<name>A0A934VMF2_9BACT</name>
<dbReference type="Pfam" id="PF26594">
    <property type="entry name" value="KH_NusA_2nd"/>
    <property type="match status" value="1"/>
</dbReference>
<keyword evidence="5 7" id="KW-0805">Transcription regulation</keyword>
<dbReference type="InterPro" id="IPR012340">
    <property type="entry name" value="NA-bd_OB-fold"/>
</dbReference>
<comment type="similarity">
    <text evidence="7">Belongs to the NusA family.</text>
</comment>
<dbReference type="SMART" id="SM00322">
    <property type="entry name" value="KH"/>
    <property type="match status" value="1"/>
</dbReference>
<evidence type="ECO:0000256" key="3">
    <source>
        <dbReference type="ARBA" id="ARBA00022814"/>
    </source>
</evidence>
<dbReference type="InterPro" id="IPR058582">
    <property type="entry name" value="KH_NusA_2nd"/>
</dbReference>
<dbReference type="Pfam" id="PF13184">
    <property type="entry name" value="KH_NusA_1st"/>
    <property type="match status" value="1"/>
</dbReference>
<keyword evidence="1 7" id="KW-0806">Transcription termination</keyword>
<dbReference type="SUPFAM" id="SSF50249">
    <property type="entry name" value="Nucleic acid-binding proteins"/>
    <property type="match status" value="1"/>
</dbReference>
<dbReference type="InterPro" id="IPR036555">
    <property type="entry name" value="NusA_N_sf"/>
</dbReference>
<keyword evidence="3 7" id="KW-0889">Transcription antitermination</keyword>
<dbReference type="InterPro" id="IPR003029">
    <property type="entry name" value="S1_domain"/>
</dbReference>
<dbReference type="InterPro" id="IPR025249">
    <property type="entry name" value="TF_NusA_KH_1st"/>
</dbReference>
<proteinExistence type="inferred from homology"/>
<protein>
    <recommendedName>
        <fullName evidence="7">Transcription termination/antitermination protein NusA</fullName>
    </recommendedName>
</protein>
<evidence type="ECO:0000313" key="10">
    <source>
        <dbReference type="EMBL" id="MBK1833885.1"/>
    </source>
</evidence>
<keyword evidence="4 7" id="KW-0694">RNA-binding</keyword>
<organism evidence="10 11">
    <name type="scientific">Roseibacillus ishigakijimensis</name>
    <dbReference type="NCBI Taxonomy" id="454146"/>
    <lineage>
        <taxon>Bacteria</taxon>
        <taxon>Pseudomonadati</taxon>
        <taxon>Verrucomicrobiota</taxon>
        <taxon>Verrucomicrobiia</taxon>
        <taxon>Verrucomicrobiales</taxon>
        <taxon>Verrucomicrobiaceae</taxon>
        <taxon>Roseibacillus</taxon>
    </lineage>
</organism>
<comment type="function">
    <text evidence="7">Participates in both transcription termination and antitermination.</text>
</comment>
<dbReference type="HAMAP" id="MF_00945_B">
    <property type="entry name" value="NusA_B"/>
    <property type="match status" value="1"/>
</dbReference>
<evidence type="ECO:0000256" key="6">
    <source>
        <dbReference type="ARBA" id="ARBA00023163"/>
    </source>
</evidence>